<name>A0A0C2DB39_9BACT</name>
<organism evidence="1 2">
    <name type="scientific">Enhygromyxa salina</name>
    <dbReference type="NCBI Taxonomy" id="215803"/>
    <lineage>
        <taxon>Bacteria</taxon>
        <taxon>Pseudomonadati</taxon>
        <taxon>Myxococcota</taxon>
        <taxon>Polyangia</taxon>
        <taxon>Nannocystales</taxon>
        <taxon>Nannocystaceae</taxon>
        <taxon>Enhygromyxa</taxon>
    </lineage>
</organism>
<dbReference type="AlphaFoldDB" id="A0A0C2DB39"/>
<evidence type="ECO:0000313" key="2">
    <source>
        <dbReference type="Proteomes" id="UP000031599"/>
    </source>
</evidence>
<gene>
    <name evidence="1" type="ORF">DB30_07695</name>
</gene>
<accession>A0A0C2DB39</accession>
<dbReference type="EMBL" id="JMCC02000009">
    <property type="protein sequence ID" value="KIG18680.1"/>
    <property type="molecule type" value="Genomic_DNA"/>
</dbReference>
<proteinExistence type="predicted"/>
<protein>
    <submittedName>
        <fullName evidence="1">Uncharacterized protein</fullName>
    </submittedName>
</protein>
<sequence length="78" mass="8632">MPIEVNDLQCVSVPIDVSPQFLEFDHHRVVYDASAGQINDTEQKQAMVRVRQPRARAVVDVGRAAISEISSLLRTGLS</sequence>
<comment type="caution">
    <text evidence="1">The sequence shown here is derived from an EMBL/GenBank/DDBJ whole genome shotgun (WGS) entry which is preliminary data.</text>
</comment>
<dbReference type="RefSeq" id="WP_153258225.1">
    <property type="nucleotide sequence ID" value="NZ_JMCC02000009.1"/>
</dbReference>
<evidence type="ECO:0000313" key="1">
    <source>
        <dbReference type="EMBL" id="KIG18680.1"/>
    </source>
</evidence>
<reference evidence="1 2" key="1">
    <citation type="submission" date="2014-12" db="EMBL/GenBank/DDBJ databases">
        <title>Genome assembly of Enhygromyxa salina DSM 15201.</title>
        <authorList>
            <person name="Sharma G."/>
            <person name="Subramanian S."/>
        </authorList>
    </citation>
    <scope>NUCLEOTIDE SEQUENCE [LARGE SCALE GENOMIC DNA]</scope>
    <source>
        <strain evidence="1 2">DSM 15201</strain>
    </source>
</reference>
<dbReference type="Proteomes" id="UP000031599">
    <property type="component" value="Unassembled WGS sequence"/>
</dbReference>